<sequence length="169" mass="19530">MHFKTFFFLILFTPLSTILQAQDHFKVCFFLLEECKITQAYIPEINSIHKDFSNDRFEYHAYFSSPASDRNDAQAFADRYNLALPIEMDSTQFWAKKFDITVMPEVVVYNINLDQIVYQGRIDNLFAKIGKRRSRATQTDLRDALNSILTGIPIAVPKTTAVGCFLEKI</sequence>
<dbReference type="SUPFAM" id="SSF52833">
    <property type="entry name" value="Thioredoxin-like"/>
    <property type="match status" value="1"/>
</dbReference>
<dbReference type="InterPro" id="IPR036249">
    <property type="entry name" value="Thioredoxin-like_sf"/>
</dbReference>
<dbReference type="InterPro" id="IPR047262">
    <property type="entry name" value="PRX-like1"/>
</dbReference>
<accession>A0A9D7XCV2</accession>
<dbReference type="PANTHER" id="PTHR43640:SF1">
    <property type="entry name" value="THIOREDOXIN-DEPENDENT PEROXIREDOXIN"/>
    <property type="match status" value="1"/>
</dbReference>
<name>A0A9D7XCV2_9BACT</name>
<comment type="caution">
    <text evidence="1">The sequence shown here is derived from an EMBL/GenBank/DDBJ whole genome shotgun (WGS) entry which is preliminary data.</text>
</comment>
<gene>
    <name evidence="1" type="ORF">IPO85_06695</name>
</gene>
<dbReference type="Gene3D" id="3.40.30.10">
    <property type="entry name" value="Glutaredoxin"/>
    <property type="match status" value="1"/>
</dbReference>
<dbReference type="EMBL" id="JADKFW010000004">
    <property type="protein sequence ID" value="MBK9717189.1"/>
    <property type="molecule type" value="Genomic_DNA"/>
</dbReference>
<evidence type="ECO:0000313" key="1">
    <source>
        <dbReference type="EMBL" id="MBK9717189.1"/>
    </source>
</evidence>
<proteinExistence type="predicted"/>
<dbReference type="Proteomes" id="UP000808349">
    <property type="component" value="Unassembled WGS sequence"/>
</dbReference>
<reference evidence="1 2" key="1">
    <citation type="submission" date="2020-10" db="EMBL/GenBank/DDBJ databases">
        <title>Connecting structure to function with the recovery of over 1000 high-quality activated sludge metagenome-assembled genomes encoding full-length rRNA genes using long-read sequencing.</title>
        <authorList>
            <person name="Singleton C.M."/>
            <person name="Petriglieri F."/>
            <person name="Kristensen J.M."/>
            <person name="Kirkegaard R.H."/>
            <person name="Michaelsen T.Y."/>
            <person name="Andersen M.H."/>
            <person name="Karst S.M."/>
            <person name="Dueholm M.S."/>
            <person name="Nielsen P.H."/>
            <person name="Albertsen M."/>
        </authorList>
    </citation>
    <scope>NUCLEOTIDE SEQUENCE [LARGE SCALE GENOMIC DNA]</scope>
    <source>
        <strain evidence="1">Ribe_18-Q3-R11-54_BAT3C.373</strain>
    </source>
</reference>
<evidence type="ECO:0000313" key="2">
    <source>
        <dbReference type="Proteomes" id="UP000808349"/>
    </source>
</evidence>
<protein>
    <submittedName>
        <fullName evidence="1">Uncharacterized protein</fullName>
    </submittedName>
</protein>
<organism evidence="1 2">
    <name type="scientific">Candidatus Defluviibacterium haderslevense</name>
    <dbReference type="NCBI Taxonomy" id="2981993"/>
    <lineage>
        <taxon>Bacteria</taxon>
        <taxon>Pseudomonadati</taxon>
        <taxon>Bacteroidota</taxon>
        <taxon>Saprospiria</taxon>
        <taxon>Saprospirales</taxon>
        <taxon>Saprospiraceae</taxon>
        <taxon>Candidatus Defluviibacterium</taxon>
    </lineage>
</organism>
<dbReference type="PANTHER" id="PTHR43640">
    <property type="entry name" value="OS07G0260300 PROTEIN"/>
    <property type="match status" value="1"/>
</dbReference>
<dbReference type="AlphaFoldDB" id="A0A9D7XCV2"/>